<keyword evidence="2" id="KW-1185">Reference proteome</keyword>
<comment type="caution">
    <text evidence="1">The sequence shown here is derived from an EMBL/GenBank/DDBJ whole genome shotgun (WGS) entry which is preliminary data.</text>
</comment>
<dbReference type="RefSeq" id="WP_183400869.1">
    <property type="nucleotide sequence ID" value="NZ_JACIDS010000005.1"/>
</dbReference>
<accession>A0A840AU71</accession>
<dbReference type="EMBL" id="JACIDS010000005">
    <property type="protein sequence ID" value="MBB3933232.1"/>
    <property type="molecule type" value="Genomic_DNA"/>
</dbReference>
<proteinExistence type="predicted"/>
<organism evidence="1 2">
    <name type="scientific">Kaistia hirudinis</name>
    <dbReference type="NCBI Taxonomy" id="1293440"/>
    <lineage>
        <taxon>Bacteria</taxon>
        <taxon>Pseudomonadati</taxon>
        <taxon>Pseudomonadota</taxon>
        <taxon>Alphaproteobacteria</taxon>
        <taxon>Hyphomicrobiales</taxon>
        <taxon>Kaistiaceae</taxon>
        <taxon>Kaistia</taxon>
    </lineage>
</organism>
<evidence type="ECO:0000313" key="2">
    <source>
        <dbReference type="Proteomes" id="UP000553963"/>
    </source>
</evidence>
<gene>
    <name evidence="1" type="ORF">GGR25_004296</name>
</gene>
<dbReference type="Proteomes" id="UP000553963">
    <property type="component" value="Unassembled WGS sequence"/>
</dbReference>
<dbReference type="AlphaFoldDB" id="A0A840AU71"/>
<evidence type="ECO:0000313" key="1">
    <source>
        <dbReference type="EMBL" id="MBB3933232.1"/>
    </source>
</evidence>
<sequence length="74" mass="8797">MMRRMFLTAALDRLIEEGEIRRRSNAFRVMKMVIEDGVAVLDENQRNFYEEKLIPKIEQVTLYRSHEPARASAR</sequence>
<name>A0A840AU71_9HYPH</name>
<reference evidence="1 2" key="1">
    <citation type="submission" date="2020-08" db="EMBL/GenBank/DDBJ databases">
        <title>Genomic Encyclopedia of Type Strains, Phase IV (KMG-IV): sequencing the most valuable type-strain genomes for metagenomic binning, comparative biology and taxonomic classification.</title>
        <authorList>
            <person name="Goeker M."/>
        </authorList>
    </citation>
    <scope>NUCLEOTIDE SEQUENCE [LARGE SCALE GENOMIC DNA]</scope>
    <source>
        <strain evidence="1 2">DSM 25966</strain>
    </source>
</reference>
<protein>
    <submittedName>
        <fullName evidence="1">Uncharacterized protein</fullName>
    </submittedName>
</protein>